<organism evidence="1">
    <name type="scientific">Anguilla anguilla</name>
    <name type="common">European freshwater eel</name>
    <name type="synonym">Muraena anguilla</name>
    <dbReference type="NCBI Taxonomy" id="7936"/>
    <lineage>
        <taxon>Eukaryota</taxon>
        <taxon>Metazoa</taxon>
        <taxon>Chordata</taxon>
        <taxon>Craniata</taxon>
        <taxon>Vertebrata</taxon>
        <taxon>Euteleostomi</taxon>
        <taxon>Actinopterygii</taxon>
        <taxon>Neopterygii</taxon>
        <taxon>Teleostei</taxon>
        <taxon>Anguilliformes</taxon>
        <taxon>Anguillidae</taxon>
        <taxon>Anguilla</taxon>
    </lineage>
</organism>
<dbReference type="EMBL" id="GBXM01019839">
    <property type="protein sequence ID" value="JAH88738.1"/>
    <property type="molecule type" value="Transcribed_RNA"/>
</dbReference>
<reference evidence="1" key="1">
    <citation type="submission" date="2014-11" db="EMBL/GenBank/DDBJ databases">
        <authorList>
            <person name="Amaro Gonzalez C."/>
        </authorList>
    </citation>
    <scope>NUCLEOTIDE SEQUENCE</scope>
</reference>
<accession>A0A0E9WH09</accession>
<protein>
    <submittedName>
        <fullName evidence="1">Uncharacterized protein</fullName>
    </submittedName>
</protein>
<name>A0A0E9WH09_ANGAN</name>
<dbReference type="AlphaFoldDB" id="A0A0E9WH09"/>
<sequence length="48" mass="5397">MVNQFYTQTQLRGYNGFHTNTDFTSVGSVSSTDESIQVFGVKIRCANF</sequence>
<evidence type="ECO:0000313" key="1">
    <source>
        <dbReference type="EMBL" id="JAH88738.1"/>
    </source>
</evidence>
<reference evidence="1" key="2">
    <citation type="journal article" date="2015" name="Fish Shellfish Immunol.">
        <title>Early steps in the European eel (Anguilla anguilla)-Vibrio vulnificus interaction in the gills: Role of the RtxA13 toxin.</title>
        <authorList>
            <person name="Callol A."/>
            <person name="Pajuelo D."/>
            <person name="Ebbesson L."/>
            <person name="Teles M."/>
            <person name="MacKenzie S."/>
            <person name="Amaro C."/>
        </authorList>
    </citation>
    <scope>NUCLEOTIDE SEQUENCE</scope>
</reference>
<proteinExistence type="predicted"/>